<comment type="caution">
    <text evidence="1">The sequence shown here is derived from an EMBL/GenBank/DDBJ whole genome shotgun (WGS) entry which is preliminary data.</text>
</comment>
<dbReference type="OrthoDB" id="997423at2"/>
<dbReference type="InterPro" id="IPR018247">
    <property type="entry name" value="EF_Hand_1_Ca_BS"/>
</dbReference>
<dbReference type="EMBL" id="JRLY01000007">
    <property type="protein sequence ID" value="KGO92892.1"/>
    <property type="molecule type" value="Genomic_DNA"/>
</dbReference>
<dbReference type="PROSITE" id="PS51257">
    <property type="entry name" value="PROKAR_LIPOPROTEIN"/>
    <property type="match status" value="1"/>
</dbReference>
<dbReference type="STRING" id="1121898.GCA_000422725_02754"/>
<evidence type="ECO:0008006" key="3">
    <source>
        <dbReference type="Google" id="ProtNLM"/>
    </source>
</evidence>
<name>A0A0A2MJS0_9FLAO</name>
<evidence type="ECO:0000313" key="2">
    <source>
        <dbReference type="Proteomes" id="UP000030111"/>
    </source>
</evidence>
<dbReference type="PROSITE" id="PS00018">
    <property type="entry name" value="EF_HAND_1"/>
    <property type="match status" value="1"/>
</dbReference>
<dbReference type="RefSeq" id="WP_035739353.1">
    <property type="nucleotide sequence ID" value="NZ_JRLY01000007.1"/>
</dbReference>
<organism evidence="1 2">
    <name type="scientific">Flavobacterium subsaxonicum WB 4.1-42 = DSM 21790</name>
    <dbReference type="NCBI Taxonomy" id="1121898"/>
    <lineage>
        <taxon>Bacteria</taxon>
        <taxon>Pseudomonadati</taxon>
        <taxon>Bacteroidota</taxon>
        <taxon>Flavobacteriia</taxon>
        <taxon>Flavobacteriales</taxon>
        <taxon>Flavobacteriaceae</taxon>
        <taxon>Flavobacterium</taxon>
    </lineage>
</organism>
<dbReference type="AlphaFoldDB" id="A0A0A2MJS0"/>
<dbReference type="Proteomes" id="UP000030111">
    <property type="component" value="Unassembled WGS sequence"/>
</dbReference>
<evidence type="ECO:0000313" key="1">
    <source>
        <dbReference type="EMBL" id="KGO92892.1"/>
    </source>
</evidence>
<keyword evidence="2" id="KW-1185">Reference proteome</keyword>
<proteinExistence type="predicted"/>
<dbReference type="eggNOG" id="ENOG5033HIV">
    <property type="taxonomic scope" value="Bacteria"/>
</dbReference>
<protein>
    <recommendedName>
        <fullName evidence="3">EF-hand domain-containing protein</fullName>
    </recommendedName>
</protein>
<accession>A0A0A2MJS0</accession>
<sequence length="242" mass="27459">MKKAAIIVLAFTAAFMVSCKEEKPKPKVIYEGAKAAEARPKKVDSTQIKIADLPILMEGTKYLIHPVGDIRIYDDSNRSYGSSRTNSSVSYAISNYNRFEITGYFENLKFQHVDSTALRPLTDLKLQIQTATYLNTIADKTRRQILVYTLVDADTNADGKVDSNDIKSLYISEINGKHFKKLSGDVQELVDWTLIDAQNRIYFRTIEDINKNGAFDKNDVVHYHYADLLAADWTVTDYKPVE</sequence>
<reference evidence="1 2" key="1">
    <citation type="submission" date="2013-09" db="EMBL/GenBank/DDBJ databases">
        <authorList>
            <person name="Zeng Z."/>
            <person name="Chen C."/>
        </authorList>
    </citation>
    <scope>NUCLEOTIDE SEQUENCE [LARGE SCALE GENOMIC DNA]</scope>
    <source>
        <strain evidence="1 2">WB 4.1-42</strain>
    </source>
</reference>
<gene>
    <name evidence="1" type="ORF">Q766_09655</name>
</gene>